<dbReference type="GO" id="GO:0005634">
    <property type="term" value="C:nucleus"/>
    <property type="evidence" value="ECO:0007669"/>
    <property type="project" value="UniProtKB-SubCell"/>
</dbReference>
<dbReference type="PANTHER" id="PTHR48000:SF41">
    <property type="entry name" value="TRANSCRIPTION FACTOR RAX2-LIKE"/>
    <property type="match status" value="1"/>
</dbReference>
<name>A0A6J1CAC4_MOMCH</name>
<dbReference type="Pfam" id="PF00249">
    <property type="entry name" value="Myb_DNA-binding"/>
    <property type="match status" value="2"/>
</dbReference>
<evidence type="ECO:0000256" key="1">
    <source>
        <dbReference type="ARBA" id="ARBA00004123"/>
    </source>
</evidence>
<dbReference type="GeneID" id="111009759"/>
<evidence type="ECO:0000313" key="9">
    <source>
        <dbReference type="Proteomes" id="UP000504603"/>
    </source>
</evidence>
<keyword evidence="9" id="KW-1185">Reference proteome</keyword>
<keyword evidence="3" id="KW-0805">Transcription regulation</keyword>
<feature type="domain" description="Myb-like" evidence="7">
    <location>
        <begin position="47"/>
        <end position="100"/>
    </location>
</feature>
<feature type="domain" description="HTH myb-type" evidence="8">
    <location>
        <begin position="47"/>
        <end position="100"/>
    </location>
</feature>
<dbReference type="InterPro" id="IPR001005">
    <property type="entry name" value="SANT/Myb"/>
</dbReference>
<dbReference type="CDD" id="cd00167">
    <property type="entry name" value="SANT"/>
    <property type="match status" value="2"/>
</dbReference>
<dbReference type="Proteomes" id="UP000504603">
    <property type="component" value="Unplaced"/>
</dbReference>
<dbReference type="RefSeq" id="XP_022138656.1">
    <property type="nucleotide sequence ID" value="XM_022282964.1"/>
</dbReference>
<dbReference type="InterPro" id="IPR009057">
    <property type="entry name" value="Homeodomain-like_sf"/>
</dbReference>
<dbReference type="SUPFAM" id="SSF46689">
    <property type="entry name" value="Homeodomain-like"/>
    <property type="match status" value="1"/>
</dbReference>
<gene>
    <name evidence="10" type="primary">LOC111009759</name>
</gene>
<evidence type="ECO:0000313" key="10">
    <source>
        <dbReference type="RefSeq" id="XP_022138656.1"/>
    </source>
</evidence>
<dbReference type="InterPro" id="IPR017930">
    <property type="entry name" value="Myb_dom"/>
</dbReference>
<keyword evidence="5" id="KW-0804">Transcription</keyword>
<dbReference type="GO" id="GO:0003677">
    <property type="term" value="F:DNA binding"/>
    <property type="evidence" value="ECO:0007669"/>
    <property type="project" value="UniProtKB-KW"/>
</dbReference>
<sequence length="337" mass="37482">MSFPPLIPIITLSLSPLPSLSLSLSLSLSHNFSTLQFAMGRAPCCDKANVKKGPWSPEEDAKLKSYIEQHGTGGNWIALPQKIGLKRCGKSCRLRWLNYLRPNIKHGDFSEEEDRIICSLYVSIGSRWSIIAAQLPGRTDNDIKNYWNTRLKKKLFGKHHQQQLVRRGRKIKTEIGNSMAIVFDHNHAFNQSPYLPELSPALNSPPPYSNYQDHHHAAGRLLFSDHQPLQFPSQFPYGQTGGAAQLAVEDVGSGPRIPGCHVGELEKLVYSNTASFEDGMQFLYEEDGSSKNGNSGLISDLDWGEMSSLISAPLLYPSSVANDLMIGSSYNLEQQKL</sequence>
<protein>
    <submittedName>
        <fullName evidence="10">Myb-related protein Hv1-like</fullName>
    </submittedName>
</protein>
<dbReference type="PROSITE" id="PS50090">
    <property type="entry name" value="MYB_LIKE"/>
    <property type="match status" value="2"/>
</dbReference>
<dbReference type="PANTHER" id="PTHR48000">
    <property type="entry name" value="OS09G0431300 PROTEIN"/>
    <property type="match status" value="1"/>
</dbReference>
<keyword evidence="4" id="KW-0238">DNA-binding</keyword>
<evidence type="ECO:0000256" key="3">
    <source>
        <dbReference type="ARBA" id="ARBA00023015"/>
    </source>
</evidence>
<organism evidence="9 10">
    <name type="scientific">Momordica charantia</name>
    <name type="common">Bitter gourd</name>
    <name type="synonym">Balsam pear</name>
    <dbReference type="NCBI Taxonomy" id="3673"/>
    <lineage>
        <taxon>Eukaryota</taxon>
        <taxon>Viridiplantae</taxon>
        <taxon>Streptophyta</taxon>
        <taxon>Embryophyta</taxon>
        <taxon>Tracheophyta</taxon>
        <taxon>Spermatophyta</taxon>
        <taxon>Magnoliopsida</taxon>
        <taxon>eudicotyledons</taxon>
        <taxon>Gunneridae</taxon>
        <taxon>Pentapetalae</taxon>
        <taxon>rosids</taxon>
        <taxon>fabids</taxon>
        <taxon>Cucurbitales</taxon>
        <taxon>Cucurbitaceae</taxon>
        <taxon>Momordiceae</taxon>
        <taxon>Momordica</taxon>
    </lineage>
</organism>
<dbReference type="OrthoDB" id="2143914at2759"/>
<keyword evidence="2" id="KW-0677">Repeat</keyword>
<dbReference type="KEGG" id="mcha:111009759"/>
<feature type="domain" description="HTH myb-type" evidence="8">
    <location>
        <begin position="101"/>
        <end position="155"/>
    </location>
</feature>
<evidence type="ECO:0000256" key="5">
    <source>
        <dbReference type="ARBA" id="ARBA00023163"/>
    </source>
</evidence>
<feature type="domain" description="Myb-like" evidence="7">
    <location>
        <begin position="101"/>
        <end position="151"/>
    </location>
</feature>
<dbReference type="FunFam" id="1.10.10.60:FF:000015">
    <property type="entry name" value="Transcription factor RAX3"/>
    <property type="match status" value="1"/>
</dbReference>
<evidence type="ECO:0000256" key="6">
    <source>
        <dbReference type="ARBA" id="ARBA00023242"/>
    </source>
</evidence>
<comment type="subcellular location">
    <subcellularLocation>
        <location evidence="1">Nucleus</location>
    </subcellularLocation>
</comment>
<evidence type="ECO:0000256" key="4">
    <source>
        <dbReference type="ARBA" id="ARBA00023125"/>
    </source>
</evidence>
<evidence type="ECO:0000259" key="8">
    <source>
        <dbReference type="PROSITE" id="PS51294"/>
    </source>
</evidence>
<evidence type="ECO:0000259" key="7">
    <source>
        <dbReference type="PROSITE" id="PS50090"/>
    </source>
</evidence>
<proteinExistence type="predicted"/>
<dbReference type="FunFam" id="1.10.10.60:FF:000222">
    <property type="entry name" value="Transcription factor MYB36"/>
    <property type="match status" value="1"/>
</dbReference>
<dbReference type="SMART" id="SM00717">
    <property type="entry name" value="SANT"/>
    <property type="match status" value="2"/>
</dbReference>
<dbReference type="PROSITE" id="PS51294">
    <property type="entry name" value="HTH_MYB"/>
    <property type="match status" value="2"/>
</dbReference>
<evidence type="ECO:0000256" key="2">
    <source>
        <dbReference type="ARBA" id="ARBA00022737"/>
    </source>
</evidence>
<dbReference type="Gene3D" id="1.10.10.60">
    <property type="entry name" value="Homeodomain-like"/>
    <property type="match status" value="2"/>
</dbReference>
<keyword evidence="6" id="KW-0539">Nucleus</keyword>
<reference evidence="10" key="1">
    <citation type="submission" date="2025-08" db="UniProtKB">
        <authorList>
            <consortium name="RefSeq"/>
        </authorList>
    </citation>
    <scope>IDENTIFICATION</scope>
    <source>
        <strain evidence="10">OHB3-1</strain>
    </source>
</reference>
<accession>A0A6J1CAC4</accession>
<dbReference type="AlphaFoldDB" id="A0A6J1CAC4"/>